<dbReference type="Pfam" id="PF03221">
    <property type="entry name" value="HTH_Tnp_Tc5"/>
    <property type="match status" value="1"/>
</dbReference>
<dbReference type="PROSITE" id="PS51253">
    <property type="entry name" value="HTH_CENPB"/>
    <property type="match status" value="1"/>
</dbReference>
<dbReference type="GO" id="GO:0005634">
    <property type="term" value="C:nucleus"/>
    <property type="evidence" value="ECO:0007669"/>
    <property type="project" value="UniProtKB-SubCell"/>
</dbReference>
<dbReference type="InterPro" id="IPR050863">
    <property type="entry name" value="CenT-Element_Derived"/>
</dbReference>
<organism evidence="7 8">
    <name type="scientific">Neotoma lepida</name>
    <name type="common">Desert woodrat</name>
    <dbReference type="NCBI Taxonomy" id="56216"/>
    <lineage>
        <taxon>Eukaryota</taxon>
        <taxon>Metazoa</taxon>
        <taxon>Chordata</taxon>
        <taxon>Craniata</taxon>
        <taxon>Vertebrata</taxon>
        <taxon>Euteleostomi</taxon>
        <taxon>Mammalia</taxon>
        <taxon>Eutheria</taxon>
        <taxon>Euarchontoglires</taxon>
        <taxon>Glires</taxon>
        <taxon>Rodentia</taxon>
        <taxon>Myomorpha</taxon>
        <taxon>Muroidea</taxon>
        <taxon>Cricetidae</taxon>
        <taxon>Neotominae</taxon>
        <taxon>Neotoma</taxon>
    </lineage>
</organism>
<dbReference type="Pfam" id="PF04218">
    <property type="entry name" value="CENP-B_N"/>
    <property type="match status" value="1"/>
</dbReference>
<keyword evidence="1 3" id="KW-0238">DNA-binding</keyword>
<evidence type="ECO:0000313" key="8">
    <source>
        <dbReference type="Proteomes" id="UP000092124"/>
    </source>
</evidence>
<dbReference type="PANTHER" id="PTHR19303">
    <property type="entry name" value="TRANSPOSON"/>
    <property type="match status" value="1"/>
</dbReference>
<dbReference type="InterPro" id="IPR006600">
    <property type="entry name" value="HTH_CenpB_DNA-bd_dom"/>
</dbReference>
<reference evidence="7 8" key="1">
    <citation type="submission" date="2016-06" db="EMBL/GenBank/DDBJ databases">
        <title>The Draft Genome Sequence and Annotation of the Desert Woodrat Neotoma lepida.</title>
        <authorList>
            <person name="Campbell M."/>
            <person name="Oakeson K.F."/>
            <person name="Yandell M."/>
            <person name="Halpert J.R."/>
            <person name="Dearing D."/>
        </authorList>
    </citation>
    <scope>NUCLEOTIDE SEQUENCE [LARGE SCALE GENOMIC DNA]</scope>
    <source>
        <strain evidence="7">417</strain>
        <tissue evidence="7">Liver</tissue>
    </source>
</reference>
<dbReference type="AlphaFoldDB" id="A0A1A6FUJ4"/>
<keyword evidence="2 3" id="KW-0539">Nucleus</keyword>
<sequence length="240" mass="26950">MAEAPVDAVTQPVTVKKKKSLSIEEKIDIINAVESGKKKAEIAAEYGIKKNSLSSIMKNKDKVLEAFESLRFDPKRKRLRTAFYTDLEEALMRWYRIAQCLNVPVNGPMLRLKANDFAQKLGHNDFKCSNGWLDRVEFPEGLSIEEYAALDEDLETCEATPNDDAECTKESEQDETGFYASDEEEEDGGAPEVGLPLPSKNEAMEAVGTLKRFLRSHDMNDELHNSLADLENFINALSPK</sequence>
<evidence type="ECO:0000259" key="5">
    <source>
        <dbReference type="PROSITE" id="PS50960"/>
    </source>
</evidence>
<name>A0A1A6FUJ4_NEOLE</name>
<accession>A0A1A6FUJ4</accession>
<comment type="caution">
    <text evidence="7">The sequence shown here is derived from an EMBL/GenBank/DDBJ whole genome shotgun (WGS) entry which is preliminary data.</text>
</comment>
<dbReference type="PROSITE" id="PS50960">
    <property type="entry name" value="HTH_PSQ"/>
    <property type="match status" value="1"/>
</dbReference>
<comment type="subcellular location">
    <subcellularLocation>
        <location evidence="3">Nucleus</location>
    </subcellularLocation>
</comment>
<evidence type="ECO:0008006" key="9">
    <source>
        <dbReference type="Google" id="ProtNLM"/>
    </source>
</evidence>
<dbReference type="OrthoDB" id="125347at2759"/>
<evidence type="ECO:0000256" key="3">
    <source>
        <dbReference type="PROSITE-ProRule" id="PRU00320"/>
    </source>
</evidence>
<evidence type="ECO:0000256" key="1">
    <source>
        <dbReference type="ARBA" id="ARBA00023125"/>
    </source>
</evidence>
<protein>
    <recommendedName>
        <fullName evidence="9">HTH CENPB-type domain-containing protein</fullName>
    </recommendedName>
</protein>
<evidence type="ECO:0000259" key="6">
    <source>
        <dbReference type="PROSITE" id="PS51253"/>
    </source>
</evidence>
<keyword evidence="8" id="KW-1185">Reference proteome</keyword>
<feature type="DNA-binding region" description="H-T-H motif" evidence="3">
    <location>
        <begin position="39"/>
        <end position="59"/>
    </location>
</feature>
<dbReference type="EMBL" id="LZPO01117041">
    <property type="protein sequence ID" value="OBS57618.1"/>
    <property type="molecule type" value="Genomic_DNA"/>
</dbReference>
<dbReference type="SMART" id="SM00674">
    <property type="entry name" value="CENPB"/>
    <property type="match status" value="1"/>
</dbReference>
<dbReference type="InterPro" id="IPR009057">
    <property type="entry name" value="Homeodomain-like_sf"/>
</dbReference>
<gene>
    <name evidence="7" type="ORF">A6R68_11256</name>
</gene>
<feature type="domain" description="HTH CENPB-type" evidence="6">
    <location>
        <begin position="75"/>
        <end position="146"/>
    </location>
</feature>
<dbReference type="Proteomes" id="UP000092124">
    <property type="component" value="Unassembled WGS sequence"/>
</dbReference>
<evidence type="ECO:0000256" key="2">
    <source>
        <dbReference type="ARBA" id="ARBA00023242"/>
    </source>
</evidence>
<dbReference type="STRING" id="56216.A0A1A6FUJ4"/>
<proteinExistence type="predicted"/>
<dbReference type="GO" id="GO:0003677">
    <property type="term" value="F:DNA binding"/>
    <property type="evidence" value="ECO:0007669"/>
    <property type="project" value="UniProtKB-UniRule"/>
</dbReference>
<dbReference type="SUPFAM" id="SSF46689">
    <property type="entry name" value="Homeodomain-like"/>
    <property type="match status" value="2"/>
</dbReference>
<feature type="domain" description="HTH psq-type" evidence="5">
    <location>
        <begin position="12"/>
        <end position="63"/>
    </location>
</feature>
<dbReference type="Gene3D" id="1.10.10.60">
    <property type="entry name" value="Homeodomain-like"/>
    <property type="match status" value="2"/>
</dbReference>
<evidence type="ECO:0000256" key="4">
    <source>
        <dbReference type="SAM" id="MobiDB-lite"/>
    </source>
</evidence>
<dbReference type="PANTHER" id="PTHR19303:SF18">
    <property type="entry name" value="TIGGER TRANSPOSABLE ELEMENT-DERIVED PROTEIN 4"/>
    <property type="match status" value="1"/>
</dbReference>
<dbReference type="InterPro" id="IPR007889">
    <property type="entry name" value="HTH_Psq"/>
</dbReference>
<feature type="region of interest" description="Disordered" evidence="4">
    <location>
        <begin position="158"/>
        <end position="201"/>
    </location>
</feature>
<evidence type="ECO:0000313" key="7">
    <source>
        <dbReference type="EMBL" id="OBS57618.1"/>
    </source>
</evidence>